<proteinExistence type="predicted"/>
<dbReference type="STRING" id="1137799.GZ78_26300"/>
<name>A0A081N3P9_9GAMM</name>
<gene>
    <name evidence="1" type="ORF">GZ78_26300</name>
</gene>
<dbReference type="PANTHER" id="PTHR34235:SF4">
    <property type="entry name" value="SLR0291 PROTEIN"/>
    <property type="match status" value="1"/>
</dbReference>
<dbReference type="Pfam" id="PF01724">
    <property type="entry name" value="DUF29"/>
    <property type="match status" value="1"/>
</dbReference>
<organism evidence="1 2">
    <name type="scientific">Endozoicomonas numazuensis</name>
    <dbReference type="NCBI Taxonomy" id="1137799"/>
    <lineage>
        <taxon>Bacteria</taxon>
        <taxon>Pseudomonadati</taxon>
        <taxon>Pseudomonadota</taxon>
        <taxon>Gammaproteobacteria</taxon>
        <taxon>Oceanospirillales</taxon>
        <taxon>Endozoicomonadaceae</taxon>
        <taxon>Endozoicomonas</taxon>
    </lineage>
</organism>
<keyword evidence="2" id="KW-1185">Reference proteome</keyword>
<accession>A0A081N3P9</accession>
<evidence type="ECO:0000313" key="2">
    <source>
        <dbReference type="Proteomes" id="UP000028073"/>
    </source>
</evidence>
<sequence length="144" mass="17422">MRDLYDTDFYSWTLRQAELIREGRLAELDLENILEEIESMGRSDYRALQSRLEVLFMHLLKWEYQPEKRQTRHSWERTIREQRKQTRRILQDSPSLKCKIEVMLPVAYKRAVEDAAEETGLSPSTFPKERPWSYEQAINPEFWP</sequence>
<evidence type="ECO:0000313" key="1">
    <source>
        <dbReference type="EMBL" id="KEQ13072.1"/>
    </source>
</evidence>
<reference evidence="1 2" key="1">
    <citation type="submission" date="2014-06" db="EMBL/GenBank/DDBJ databases">
        <title>Whole Genome Sequences of Three Symbiotic Endozoicomonas Bacteria.</title>
        <authorList>
            <person name="Neave M.J."/>
            <person name="Apprill A."/>
            <person name="Voolstra C.R."/>
        </authorList>
    </citation>
    <scope>NUCLEOTIDE SEQUENCE [LARGE SCALE GENOMIC DNA]</scope>
    <source>
        <strain evidence="1 2">DSM 25634</strain>
    </source>
</reference>
<dbReference type="Gene3D" id="1.20.1220.20">
    <property type="entry name" value="Uncharcterised protein PF01724"/>
    <property type="match status" value="1"/>
</dbReference>
<dbReference type="Proteomes" id="UP000028073">
    <property type="component" value="Unassembled WGS sequence"/>
</dbReference>
<comment type="caution">
    <text evidence="1">The sequence shown here is derived from an EMBL/GenBank/DDBJ whole genome shotgun (WGS) entry which is preliminary data.</text>
</comment>
<dbReference type="EMBL" id="JOKH01000009">
    <property type="protein sequence ID" value="KEQ13072.1"/>
    <property type="molecule type" value="Genomic_DNA"/>
</dbReference>
<dbReference type="InterPro" id="IPR002636">
    <property type="entry name" value="DUF29"/>
</dbReference>
<dbReference type="RefSeq" id="WP_034842182.1">
    <property type="nucleotide sequence ID" value="NZ_JOKH01000009.1"/>
</dbReference>
<dbReference type="eggNOG" id="COG0639">
    <property type="taxonomic scope" value="Bacteria"/>
</dbReference>
<evidence type="ECO:0008006" key="3">
    <source>
        <dbReference type="Google" id="ProtNLM"/>
    </source>
</evidence>
<dbReference type="AlphaFoldDB" id="A0A081N3P9"/>
<dbReference type="OrthoDB" id="5766125at2"/>
<protein>
    <recommendedName>
        <fullName evidence="3">DUF29 domain-containing protein</fullName>
    </recommendedName>
</protein>
<dbReference type="PANTHER" id="PTHR34235">
    <property type="entry name" value="SLR1203 PROTEIN-RELATED"/>
    <property type="match status" value="1"/>
</dbReference>